<feature type="domain" description="Peptidase M13 C-terminal" evidence="8">
    <location>
        <begin position="516"/>
        <end position="722"/>
    </location>
</feature>
<evidence type="ECO:0000256" key="4">
    <source>
        <dbReference type="ARBA" id="ARBA00022723"/>
    </source>
</evidence>
<evidence type="ECO:0000313" key="11">
    <source>
        <dbReference type="Proteomes" id="UP000030665"/>
    </source>
</evidence>
<keyword evidence="4" id="KW-0479">Metal-binding</keyword>
<dbReference type="Proteomes" id="UP000030665">
    <property type="component" value="Unassembled WGS sequence"/>
</dbReference>
<accession>A0A077ZK70</accession>
<organism evidence="10 11">
    <name type="scientific">Trichuris trichiura</name>
    <name type="common">Whipworm</name>
    <name type="synonym">Trichocephalus trichiurus</name>
    <dbReference type="NCBI Taxonomy" id="36087"/>
    <lineage>
        <taxon>Eukaryota</taxon>
        <taxon>Metazoa</taxon>
        <taxon>Ecdysozoa</taxon>
        <taxon>Nematoda</taxon>
        <taxon>Enoplea</taxon>
        <taxon>Dorylaimia</taxon>
        <taxon>Trichinellida</taxon>
        <taxon>Trichuridae</taxon>
        <taxon>Trichuris</taxon>
    </lineage>
</organism>
<dbReference type="CDD" id="cd08662">
    <property type="entry name" value="M13"/>
    <property type="match status" value="1"/>
</dbReference>
<comment type="cofactor">
    <cofactor evidence="1">
        <name>Zn(2+)</name>
        <dbReference type="ChEBI" id="CHEBI:29105"/>
    </cofactor>
</comment>
<dbReference type="InterPro" id="IPR024079">
    <property type="entry name" value="MetalloPept_cat_dom_sf"/>
</dbReference>
<dbReference type="Gene3D" id="3.40.390.10">
    <property type="entry name" value="Collagenase (Catalytic Domain)"/>
    <property type="match status" value="1"/>
</dbReference>
<dbReference type="EMBL" id="HG806904">
    <property type="protein sequence ID" value="CDW60134.1"/>
    <property type="molecule type" value="Genomic_DNA"/>
</dbReference>
<comment type="similarity">
    <text evidence="2">Belongs to the peptidase M13 family.</text>
</comment>
<keyword evidence="11" id="KW-1185">Reference proteome</keyword>
<dbReference type="PANTHER" id="PTHR11733">
    <property type="entry name" value="ZINC METALLOPROTEASE FAMILY M13 NEPRILYSIN-RELATED"/>
    <property type="match status" value="1"/>
</dbReference>
<evidence type="ECO:0000259" key="9">
    <source>
        <dbReference type="Pfam" id="PF05649"/>
    </source>
</evidence>
<dbReference type="STRING" id="36087.A0A077ZK70"/>
<evidence type="ECO:0000256" key="2">
    <source>
        <dbReference type="ARBA" id="ARBA00007357"/>
    </source>
</evidence>
<dbReference type="InterPro" id="IPR008753">
    <property type="entry name" value="Peptidase_M13_N"/>
</dbReference>
<evidence type="ECO:0000256" key="6">
    <source>
        <dbReference type="ARBA" id="ARBA00022833"/>
    </source>
</evidence>
<evidence type="ECO:0000256" key="5">
    <source>
        <dbReference type="ARBA" id="ARBA00022801"/>
    </source>
</evidence>
<evidence type="ECO:0000313" key="10">
    <source>
        <dbReference type="EMBL" id="CDW60134.1"/>
    </source>
</evidence>
<keyword evidence="3" id="KW-0645">Protease</keyword>
<dbReference type="GO" id="GO:0016485">
    <property type="term" value="P:protein processing"/>
    <property type="evidence" value="ECO:0007669"/>
    <property type="project" value="TreeGrafter"/>
</dbReference>
<dbReference type="Pfam" id="PF05649">
    <property type="entry name" value="Peptidase_M13_N"/>
    <property type="match status" value="1"/>
</dbReference>
<dbReference type="GO" id="GO:0046872">
    <property type="term" value="F:metal ion binding"/>
    <property type="evidence" value="ECO:0007669"/>
    <property type="project" value="UniProtKB-KW"/>
</dbReference>
<dbReference type="SUPFAM" id="SSF55486">
    <property type="entry name" value="Metalloproteases ('zincins'), catalytic domain"/>
    <property type="match status" value="1"/>
</dbReference>
<dbReference type="PANTHER" id="PTHR11733:SF237">
    <property type="entry name" value="NEPRILYSIN-LIKE 4"/>
    <property type="match status" value="1"/>
</dbReference>
<sequence>MICDREGYHRTNCPWYSCGLWKQLNMPANGSRYSSTFSNLEDRNLNILKNAIEDIELNEETERSMVLLKQVYDICLDEDAVDEAGQQPLIKLMDKTLGHHMSPMDLILQRHIPSDGVPLETRIAKLWLDHGLQSLISLYIGQDEKNSSRYIIYLGTPLLGLGVDSHELYLSNDTDNEELMADYFKAMQEFNTLWKYGNLTHSLNEDEIFALKELLKFETTLAAASLVNGSLEEAQYNLVKFATLDSISSRFSLTLVMEEFPAVNEVNIFQPNFFSNIDSILEDTPDEIIHAYLAWLVLLDQFKFLGRDYRQLYYDYFENHEENCETCGRPYDCLEYIMGDISDSPGLGKGQLLREVCWVQFYTSFDASVAFVLLTIDHTILTIGMALGKLFITSSSFDDETVSSVDEMVNELVAGFKQIVTENGWMDDETKERTYEKIDAMRRVVGYPALMFNSLDEYYSPLLEDQHDFCGTVIYPTDGFLEINRKLTSWSFHADARKLVESPDFSLMEGSPAITNAWYMYSKNGMYIPAGIIQFPIFGKDVPPAVNFGALGTIMSHELTHALDDYGSGVDANGNLNTLWSESSTEKFYEKVKCMSDQYDDYCYIINDEEFCVDAEDTLSENIADSGSVMGSYIAYKNFVKDRQELLLPSFQDFTMEKIFFLSYGNLFCAAMSDEDLMDMLDYDEHAPMRDRVNGVLRNVDQFAITFNCPPGSPMNPVEKCVVW</sequence>
<evidence type="ECO:0000259" key="8">
    <source>
        <dbReference type="Pfam" id="PF01431"/>
    </source>
</evidence>
<dbReference type="AlphaFoldDB" id="A0A077ZK70"/>
<proteinExistence type="inferred from homology"/>
<evidence type="ECO:0000256" key="3">
    <source>
        <dbReference type="ARBA" id="ARBA00022670"/>
    </source>
</evidence>
<keyword evidence="6" id="KW-0862">Zinc</keyword>
<feature type="domain" description="Peptidase M13 N-terminal" evidence="9">
    <location>
        <begin position="16"/>
        <end position="448"/>
    </location>
</feature>
<dbReference type="GO" id="GO:0005886">
    <property type="term" value="C:plasma membrane"/>
    <property type="evidence" value="ECO:0007669"/>
    <property type="project" value="TreeGrafter"/>
</dbReference>
<dbReference type="Pfam" id="PF01431">
    <property type="entry name" value="Peptidase_M13"/>
    <property type="match status" value="1"/>
</dbReference>
<dbReference type="InterPro" id="IPR018497">
    <property type="entry name" value="Peptidase_M13_C"/>
</dbReference>
<evidence type="ECO:0000256" key="1">
    <source>
        <dbReference type="ARBA" id="ARBA00001947"/>
    </source>
</evidence>
<name>A0A077ZK70_TRITR</name>
<dbReference type="GO" id="GO:0004222">
    <property type="term" value="F:metalloendopeptidase activity"/>
    <property type="evidence" value="ECO:0007669"/>
    <property type="project" value="InterPro"/>
</dbReference>
<dbReference type="PRINTS" id="PR00786">
    <property type="entry name" value="NEPRILYSIN"/>
</dbReference>
<dbReference type="InterPro" id="IPR000718">
    <property type="entry name" value="Peptidase_M13"/>
</dbReference>
<protein>
    <submittedName>
        <fullName evidence="10">Endothelin-converting enzyme 1</fullName>
    </submittedName>
</protein>
<dbReference type="PROSITE" id="PS51885">
    <property type="entry name" value="NEPRILYSIN"/>
    <property type="match status" value="1"/>
</dbReference>
<reference evidence="10" key="1">
    <citation type="submission" date="2014-01" db="EMBL/GenBank/DDBJ databases">
        <authorList>
            <person name="Aslett M."/>
        </authorList>
    </citation>
    <scope>NUCLEOTIDE SEQUENCE</scope>
</reference>
<dbReference type="OrthoDB" id="6475849at2759"/>
<evidence type="ECO:0000256" key="7">
    <source>
        <dbReference type="ARBA" id="ARBA00023049"/>
    </source>
</evidence>
<reference evidence="10" key="2">
    <citation type="submission" date="2014-03" db="EMBL/GenBank/DDBJ databases">
        <title>The whipworm genome and dual-species transcriptomics of an intimate host-pathogen interaction.</title>
        <authorList>
            <person name="Foth B.J."/>
            <person name="Tsai I.J."/>
            <person name="Reid A.J."/>
            <person name="Bancroft A.J."/>
            <person name="Nichol S."/>
            <person name="Tracey A."/>
            <person name="Holroyd N."/>
            <person name="Cotton J.A."/>
            <person name="Stanley E.J."/>
            <person name="Zarowiecki M."/>
            <person name="Liu J.Z."/>
            <person name="Huckvale T."/>
            <person name="Cooper P.J."/>
            <person name="Grencis R.K."/>
            <person name="Berriman M."/>
        </authorList>
    </citation>
    <scope>NUCLEOTIDE SEQUENCE [LARGE SCALE GENOMIC DNA]</scope>
</reference>
<keyword evidence="5" id="KW-0378">Hydrolase</keyword>
<gene>
    <name evidence="10" type="ORF">TTRE_0000848701</name>
</gene>
<dbReference type="InterPro" id="IPR042089">
    <property type="entry name" value="Peptidase_M13_dom_2"/>
</dbReference>
<keyword evidence="7" id="KW-0482">Metalloprotease</keyword>
<dbReference type="Gene3D" id="1.10.1380.10">
    <property type="entry name" value="Neutral endopeptidase , domain2"/>
    <property type="match status" value="1"/>
</dbReference>